<evidence type="ECO:0000313" key="1">
    <source>
        <dbReference type="EMBL" id="SYX82147.1"/>
    </source>
</evidence>
<dbReference type="Pfam" id="PF09388">
    <property type="entry name" value="SpoOE-like"/>
    <property type="match status" value="1"/>
</dbReference>
<name>A0A383R4R9_PAEAL</name>
<organism evidence="1 2">
    <name type="scientific">Paenibacillus alvei</name>
    <name type="common">Bacillus alvei</name>
    <dbReference type="NCBI Taxonomy" id="44250"/>
    <lineage>
        <taxon>Bacteria</taxon>
        <taxon>Bacillati</taxon>
        <taxon>Bacillota</taxon>
        <taxon>Bacilli</taxon>
        <taxon>Bacillales</taxon>
        <taxon>Paenibacillaceae</taxon>
        <taxon>Paenibacillus</taxon>
    </lineage>
</organism>
<dbReference type="AlphaFoldDB" id="A0A383R4R9"/>
<evidence type="ECO:0000313" key="2">
    <source>
        <dbReference type="Proteomes" id="UP000304148"/>
    </source>
</evidence>
<proteinExistence type="predicted"/>
<gene>
    <name evidence="1" type="ORF">PBLR_10567</name>
</gene>
<dbReference type="InterPro" id="IPR036638">
    <property type="entry name" value="HLH_DNA-bd_sf"/>
</dbReference>
<dbReference type="GO" id="GO:0046983">
    <property type="term" value="F:protein dimerization activity"/>
    <property type="evidence" value="ECO:0007669"/>
    <property type="project" value="InterPro"/>
</dbReference>
<dbReference type="Proteomes" id="UP000304148">
    <property type="component" value="Chromosome"/>
</dbReference>
<accession>A0A383R4R9</accession>
<evidence type="ECO:0008006" key="3">
    <source>
        <dbReference type="Google" id="ProtNLM"/>
    </source>
</evidence>
<dbReference type="EMBL" id="LS992241">
    <property type="protein sequence ID" value="SYX82147.1"/>
    <property type="molecule type" value="Genomic_DNA"/>
</dbReference>
<dbReference type="InterPro" id="IPR018540">
    <property type="entry name" value="Spo0E-like"/>
</dbReference>
<dbReference type="Gene3D" id="4.10.280.10">
    <property type="entry name" value="Helix-loop-helix DNA-binding domain"/>
    <property type="match status" value="1"/>
</dbReference>
<sequence>MRFYFDIPTNEISLSDEILLDEIEKAREQLQEALEGGKTFTDAEVIELSQRLDEYLVEIQKKRLLKKAILEIDIAG</sequence>
<dbReference type="GO" id="GO:0043937">
    <property type="term" value="P:regulation of sporulation"/>
    <property type="evidence" value="ECO:0007669"/>
    <property type="project" value="InterPro"/>
</dbReference>
<dbReference type="RefSeq" id="WP_044354292.1">
    <property type="nucleotide sequence ID" value="NZ_LS992241.1"/>
</dbReference>
<dbReference type="SUPFAM" id="SSF140500">
    <property type="entry name" value="BAS1536-like"/>
    <property type="match status" value="1"/>
</dbReference>
<dbReference type="InterPro" id="IPR037208">
    <property type="entry name" value="Spo0E-like_sf"/>
</dbReference>
<reference evidence="2" key="1">
    <citation type="submission" date="2018-08" db="EMBL/GenBank/DDBJ databases">
        <authorList>
            <person name="Chevrot R."/>
        </authorList>
    </citation>
    <scope>NUCLEOTIDE SEQUENCE [LARGE SCALE GENOMIC DNA]</scope>
</reference>
<protein>
    <recommendedName>
        <fullName evidence="3">Spo0E like sporulation regulatory protein</fullName>
    </recommendedName>
</protein>